<evidence type="ECO:0000256" key="3">
    <source>
        <dbReference type="ARBA" id="ARBA00022967"/>
    </source>
</evidence>
<dbReference type="PANTHER" id="PTHR11993:SF10">
    <property type="entry name" value="NADH DEHYDROGENASE [UBIQUINONE] IRON-SULFUR PROTEIN 2, MITOCHONDRIAL"/>
    <property type="match status" value="1"/>
</dbReference>
<evidence type="ECO:0000256" key="1">
    <source>
        <dbReference type="ARBA" id="ARBA00005769"/>
    </source>
</evidence>
<evidence type="ECO:0000313" key="8">
    <source>
        <dbReference type="EMBL" id="CAB4651020.1"/>
    </source>
</evidence>
<sequence length="412" mass="45835">MSTTEQPSVPTNSGPDFNPGPDFKDIPAFEVDPGLQRHLADARVNVELDTGDMIINLGPQHPATHGTLRLVVRLDGERVIAADPVIGYMHRGYEKLTEFRTYPQVTTLINRIDWLSSFANEVPFVHAAEQLMEIEAPPRAQYIRTALTELSRIATFLLFLGEMGLQVGALTPAFYGFRDREHVLNLIESATGGRFHPNFNRIGGLKDDLPWGWIAETRNVMKIVLDACDVFEDLVLGNEIFQARTRSVGIIPGELGASYGVSGSNLRASGVDWDLRRDGAPYLAYPELDFEVFTHPDGDSFARYWVRLQETRESARMVLQLLDKMPAGPIMAKVARIIKVPAGEAWVETENPLGQMGYYVVSKGGTGPFRVKIRSASFSNVSILPWMLRGVYVPDVVTILASLYFILGDIDR</sequence>
<dbReference type="SUPFAM" id="SSF56762">
    <property type="entry name" value="HydB/Nqo4-like"/>
    <property type="match status" value="1"/>
</dbReference>
<evidence type="ECO:0000256" key="6">
    <source>
        <dbReference type="SAM" id="Phobius"/>
    </source>
</evidence>
<feature type="region of interest" description="Disordered" evidence="5">
    <location>
        <begin position="1"/>
        <end position="25"/>
    </location>
</feature>
<dbReference type="InterPro" id="IPR001135">
    <property type="entry name" value="NADH_Q_OxRdtase_suD"/>
</dbReference>
<keyword evidence="2" id="KW-0813">Transport</keyword>
<dbReference type="HAMAP" id="MF_01358">
    <property type="entry name" value="NDH1_NuoD"/>
    <property type="match status" value="1"/>
</dbReference>
<feature type="compositionally biased region" description="Polar residues" evidence="5">
    <location>
        <begin position="1"/>
        <end position="15"/>
    </location>
</feature>
<organism evidence="8">
    <name type="scientific">freshwater metagenome</name>
    <dbReference type="NCBI Taxonomy" id="449393"/>
    <lineage>
        <taxon>unclassified sequences</taxon>
        <taxon>metagenomes</taxon>
        <taxon>ecological metagenomes</taxon>
    </lineage>
</organism>
<evidence type="ECO:0000256" key="4">
    <source>
        <dbReference type="ARBA" id="ARBA00023027"/>
    </source>
</evidence>
<dbReference type="GO" id="GO:0051287">
    <property type="term" value="F:NAD binding"/>
    <property type="evidence" value="ECO:0007669"/>
    <property type="project" value="InterPro"/>
</dbReference>
<dbReference type="GO" id="GO:0016651">
    <property type="term" value="F:oxidoreductase activity, acting on NAD(P)H"/>
    <property type="evidence" value="ECO:0007669"/>
    <property type="project" value="InterPro"/>
</dbReference>
<dbReference type="Gene3D" id="1.10.645.10">
    <property type="entry name" value="Cytochrome-c3 Hydrogenase, chain B"/>
    <property type="match status" value="1"/>
</dbReference>
<feature type="transmembrane region" description="Helical" evidence="6">
    <location>
        <begin position="386"/>
        <end position="407"/>
    </location>
</feature>
<feature type="domain" description="NADH-quinone oxidoreductase subunit D" evidence="7">
    <location>
        <begin position="167"/>
        <end position="412"/>
    </location>
</feature>
<dbReference type="InterPro" id="IPR014029">
    <property type="entry name" value="NADH_UbQ_OxRdtase_49kDa_CS"/>
</dbReference>
<keyword evidence="6" id="KW-1133">Transmembrane helix</keyword>
<dbReference type="EMBL" id="CAEZWM010000032">
    <property type="protein sequence ID" value="CAB4651020.1"/>
    <property type="molecule type" value="Genomic_DNA"/>
</dbReference>
<name>A0A6J6KMK2_9ZZZZ</name>
<evidence type="ECO:0000256" key="5">
    <source>
        <dbReference type="SAM" id="MobiDB-lite"/>
    </source>
</evidence>
<dbReference type="InterPro" id="IPR022885">
    <property type="entry name" value="NDH1_su_D/H"/>
</dbReference>
<reference evidence="8" key="1">
    <citation type="submission" date="2020-05" db="EMBL/GenBank/DDBJ databases">
        <authorList>
            <person name="Chiriac C."/>
            <person name="Salcher M."/>
            <person name="Ghai R."/>
            <person name="Kavagutti S V."/>
        </authorList>
    </citation>
    <scope>NUCLEOTIDE SEQUENCE</scope>
</reference>
<evidence type="ECO:0000259" key="7">
    <source>
        <dbReference type="Pfam" id="PF00346"/>
    </source>
</evidence>
<proteinExistence type="inferred from homology"/>
<dbReference type="GO" id="GO:0048038">
    <property type="term" value="F:quinone binding"/>
    <property type="evidence" value="ECO:0007669"/>
    <property type="project" value="InterPro"/>
</dbReference>
<keyword evidence="3" id="KW-1278">Translocase</keyword>
<comment type="similarity">
    <text evidence="1">Belongs to the complex I 49 kDa subunit family.</text>
</comment>
<dbReference type="InterPro" id="IPR029014">
    <property type="entry name" value="NiFe-Hase_large"/>
</dbReference>
<keyword evidence="4" id="KW-0520">NAD</keyword>
<evidence type="ECO:0000256" key="2">
    <source>
        <dbReference type="ARBA" id="ARBA00022448"/>
    </source>
</evidence>
<dbReference type="PANTHER" id="PTHR11993">
    <property type="entry name" value="NADH-UBIQUINONE OXIDOREDUCTASE 49 KDA SUBUNIT"/>
    <property type="match status" value="1"/>
</dbReference>
<dbReference type="Pfam" id="PF00346">
    <property type="entry name" value="Complex1_49kDa"/>
    <property type="match status" value="1"/>
</dbReference>
<gene>
    <name evidence="8" type="ORF">UFOPK2242_00409</name>
</gene>
<keyword evidence="6" id="KW-0472">Membrane</keyword>
<dbReference type="PROSITE" id="PS00535">
    <property type="entry name" value="COMPLEX1_49K"/>
    <property type="match status" value="1"/>
</dbReference>
<protein>
    <submittedName>
        <fullName evidence="8">Unannotated protein</fullName>
    </submittedName>
</protein>
<keyword evidence="6" id="KW-0812">Transmembrane</keyword>
<dbReference type="AlphaFoldDB" id="A0A6J6KMK2"/>
<accession>A0A6J6KMK2</accession>